<evidence type="ECO:0000313" key="3">
    <source>
        <dbReference type="Proteomes" id="UP001497045"/>
    </source>
</evidence>
<sequence length="234" mass="25443">MPKAPAFFAAAAALAVSGTSVQAQSATELLEAGDVPFAQWTLPEAAPAEIGAAMEQCIAVVTGPESGEELASLLARDGWEVQPMPEGIAPFMAQVADERWDDRRSDYDSKAAFQEDRAADPYYDPALWPQIYTHPDLPTMLSISQSWRGPTCQVLTDPVETDGSKETTIQLAVETVSAELGEGRFRTPHGFAWETDEIGIGLDYGNGMGGLYRMFPPVFNHFVPYITVLDRRGD</sequence>
<keyword evidence="1" id="KW-0732">Signal</keyword>
<dbReference type="Proteomes" id="UP001497045">
    <property type="component" value="Unassembled WGS sequence"/>
</dbReference>
<feature type="signal peptide" evidence="1">
    <location>
        <begin position="1"/>
        <end position="25"/>
    </location>
</feature>
<protein>
    <submittedName>
        <fullName evidence="2">Uncharacterized protein</fullName>
    </submittedName>
</protein>
<reference evidence="2 3" key="1">
    <citation type="submission" date="2024-04" db="EMBL/GenBank/DDBJ databases">
        <title>Aurantiacibacter sp. DGU6 16S ribosomal RNA gene Genome sequencing and assembly.</title>
        <authorList>
            <person name="Park S."/>
        </authorList>
    </citation>
    <scope>NUCLEOTIDE SEQUENCE [LARGE SCALE GENOMIC DNA]</scope>
    <source>
        <strain evidence="2 3">DGU6</strain>
    </source>
</reference>
<name>A0ABU9IE43_9SPHN</name>
<accession>A0ABU9IE43</accession>
<keyword evidence="3" id="KW-1185">Reference proteome</keyword>
<comment type="caution">
    <text evidence="2">The sequence shown here is derived from an EMBL/GenBank/DDBJ whole genome shotgun (WGS) entry which is preliminary data.</text>
</comment>
<evidence type="ECO:0000256" key="1">
    <source>
        <dbReference type="SAM" id="SignalP"/>
    </source>
</evidence>
<feature type="chain" id="PRO_5045963269" evidence="1">
    <location>
        <begin position="26"/>
        <end position="234"/>
    </location>
</feature>
<dbReference type="EMBL" id="JBBYHV010000001">
    <property type="protein sequence ID" value="MEL1250682.1"/>
    <property type="molecule type" value="Genomic_DNA"/>
</dbReference>
<proteinExistence type="predicted"/>
<dbReference type="RefSeq" id="WP_341673195.1">
    <property type="nucleotide sequence ID" value="NZ_JBBYHV010000001.1"/>
</dbReference>
<evidence type="ECO:0000313" key="2">
    <source>
        <dbReference type="EMBL" id="MEL1250682.1"/>
    </source>
</evidence>
<gene>
    <name evidence="2" type="ORF">AAEO60_08365</name>
</gene>
<organism evidence="2 3">
    <name type="scientific">Aurantiacibacter gilvus</name>
    <dbReference type="NCBI Taxonomy" id="3139141"/>
    <lineage>
        <taxon>Bacteria</taxon>
        <taxon>Pseudomonadati</taxon>
        <taxon>Pseudomonadota</taxon>
        <taxon>Alphaproteobacteria</taxon>
        <taxon>Sphingomonadales</taxon>
        <taxon>Erythrobacteraceae</taxon>
        <taxon>Aurantiacibacter</taxon>
    </lineage>
</organism>